<sequence>MPGAAHRRAAASVMLTRAEAGGTDPEAVHGIRLLLDTAERTGHTSAEGAEYFSRSSVLRTLPLALRGSSATTTVALGHL</sequence>
<dbReference type="AlphaFoldDB" id="A0A917VPP7"/>
<gene>
    <name evidence="1" type="ORF">GCM10011588_15900</name>
</gene>
<evidence type="ECO:0000313" key="2">
    <source>
        <dbReference type="Proteomes" id="UP000638263"/>
    </source>
</evidence>
<dbReference type="EMBL" id="BMMH01000002">
    <property type="protein sequence ID" value="GGL01967.1"/>
    <property type="molecule type" value="Genomic_DNA"/>
</dbReference>
<accession>A0A917VPP7</accession>
<protein>
    <submittedName>
        <fullName evidence="1">Uncharacterized protein</fullName>
    </submittedName>
</protein>
<reference evidence="1" key="1">
    <citation type="journal article" date="2014" name="Int. J. Syst. Evol. Microbiol.">
        <title>Complete genome sequence of Corynebacterium casei LMG S-19264T (=DSM 44701T), isolated from a smear-ripened cheese.</title>
        <authorList>
            <consortium name="US DOE Joint Genome Institute (JGI-PGF)"/>
            <person name="Walter F."/>
            <person name="Albersmeier A."/>
            <person name="Kalinowski J."/>
            <person name="Ruckert C."/>
        </authorList>
    </citation>
    <scope>NUCLEOTIDE SEQUENCE</scope>
    <source>
        <strain evidence="1">CGMCC 4.3508</strain>
    </source>
</reference>
<comment type="caution">
    <text evidence="1">The sequence shown here is derived from an EMBL/GenBank/DDBJ whole genome shotgun (WGS) entry which is preliminary data.</text>
</comment>
<evidence type="ECO:0000313" key="1">
    <source>
        <dbReference type="EMBL" id="GGL01967.1"/>
    </source>
</evidence>
<proteinExistence type="predicted"/>
<name>A0A917VPP7_9NOCA</name>
<dbReference type="Proteomes" id="UP000638263">
    <property type="component" value="Unassembled WGS sequence"/>
</dbReference>
<reference evidence="1" key="2">
    <citation type="submission" date="2020-09" db="EMBL/GenBank/DDBJ databases">
        <authorList>
            <person name="Sun Q."/>
            <person name="Zhou Y."/>
        </authorList>
    </citation>
    <scope>NUCLEOTIDE SEQUENCE</scope>
    <source>
        <strain evidence="1">CGMCC 4.3508</strain>
    </source>
</reference>
<organism evidence="1 2">
    <name type="scientific">Nocardia jinanensis</name>
    <dbReference type="NCBI Taxonomy" id="382504"/>
    <lineage>
        <taxon>Bacteria</taxon>
        <taxon>Bacillati</taxon>
        <taxon>Actinomycetota</taxon>
        <taxon>Actinomycetes</taxon>
        <taxon>Mycobacteriales</taxon>
        <taxon>Nocardiaceae</taxon>
        <taxon>Nocardia</taxon>
    </lineage>
</organism>
<keyword evidence="2" id="KW-1185">Reference proteome</keyword>